<name>A0ABV2D9Q6_9HYPH</name>
<accession>A0ABV2D9Q6</accession>
<dbReference type="Proteomes" id="UP001548832">
    <property type="component" value="Unassembled WGS sequence"/>
</dbReference>
<protein>
    <recommendedName>
        <fullName evidence="3">HK97 gp10 family phage protein</fullName>
    </recommendedName>
</protein>
<dbReference type="RefSeq" id="WP_354458854.1">
    <property type="nucleotide sequence ID" value="NZ_JBEWSZ010000001.1"/>
</dbReference>
<sequence>MSFLDELRLKQSDIMAKVVDRGAQALQGRLVAETKKVAATIKGAVVLVPPTGAKSIKRASEKVNTDYKGDWLEIKDMARCTLVVESPMLLDNAINAVRAHFRASNGFTVFEEKITLGALNTAGYSGITVFVSSGGNKGEIQINTPALMYAKSLKEFRDALPHLEAMMKATYPLVPGGLGHTLYESHRDKTKTEDVRRRYGNASKLYYNYFRSFPPNMNWGMMARDAVSKLIPPQ</sequence>
<proteinExistence type="predicted"/>
<evidence type="ECO:0008006" key="3">
    <source>
        <dbReference type="Google" id="ProtNLM"/>
    </source>
</evidence>
<dbReference type="EMBL" id="JBEWSZ010000001">
    <property type="protein sequence ID" value="MET2826762.1"/>
    <property type="molecule type" value="Genomic_DNA"/>
</dbReference>
<evidence type="ECO:0000313" key="1">
    <source>
        <dbReference type="EMBL" id="MET2826762.1"/>
    </source>
</evidence>
<reference evidence="1 2" key="1">
    <citation type="submission" date="2024-06" db="EMBL/GenBank/DDBJ databases">
        <authorList>
            <person name="Kim D.-U."/>
        </authorList>
    </citation>
    <scope>NUCLEOTIDE SEQUENCE [LARGE SCALE GENOMIC DNA]</scope>
    <source>
        <strain evidence="1 2">KACC15460</strain>
    </source>
</reference>
<evidence type="ECO:0000313" key="2">
    <source>
        <dbReference type="Proteomes" id="UP001548832"/>
    </source>
</evidence>
<gene>
    <name evidence="1" type="ORF">ABVQ20_07215</name>
</gene>
<keyword evidence="2" id="KW-1185">Reference proteome</keyword>
<comment type="caution">
    <text evidence="1">The sequence shown here is derived from an EMBL/GenBank/DDBJ whole genome shotgun (WGS) entry which is preliminary data.</text>
</comment>
<organism evidence="1 2">
    <name type="scientific">Mesorhizobium shangrilense</name>
    <dbReference type="NCBI Taxonomy" id="460060"/>
    <lineage>
        <taxon>Bacteria</taxon>
        <taxon>Pseudomonadati</taxon>
        <taxon>Pseudomonadota</taxon>
        <taxon>Alphaproteobacteria</taxon>
        <taxon>Hyphomicrobiales</taxon>
        <taxon>Phyllobacteriaceae</taxon>
        <taxon>Mesorhizobium</taxon>
    </lineage>
</organism>